<reference evidence="3" key="2">
    <citation type="journal article" date="2023" name="IMA Fungus">
        <title>Comparative genomic study of the Penicillium genus elucidates a diverse pangenome and 15 lateral gene transfer events.</title>
        <authorList>
            <person name="Petersen C."/>
            <person name="Sorensen T."/>
            <person name="Nielsen M.R."/>
            <person name="Sondergaard T.E."/>
            <person name="Sorensen J.L."/>
            <person name="Fitzpatrick D.A."/>
            <person name="Frisvad J.C."/>
            <person name="Nielsen K.L."/>
        </authorList>
    </citation>
    <scope>NUCLEOTIDE SEQUENCE</scope>
    <source>
        <strain evidence="3">IBT 30761</strain>
    </source>
</reference>
<dbReference type="RefSeq" id="XP_056476897.1">
    <property type="nucleotide sequence ID" value="XM_056616540.1"/>
</dbReference>
<feature type="compositionally biased region" description="Pro residues" evidence="1">
    <location>
        <begin position="458"/>
        <end position="471"/>
    </location>
</feature>
<evidence type="ECO:0000256" key="1">
    <source>
        <dbReference type="SAM" id="MobiDB-lite"/>
    </source>
</evidence>
<name>A0A9W9KFS3_9EURO</name>
<dbReference type="Proteomes" id="UP001149074">
    <property type="component" value="Unassembled WGS sequence"/>
</dbReference>
<proteinExistence type="predicted"/>
<dbReference type="EMBL" id="JAPQKI010000004">
    <property type="protein sequence ID" value="KAJ5103517.1"/>
    <property type="molecule type" value="Genomic_DNA"/>
</dbReference>
<dbReference type="OrthoDB" id="5398191at2759"/>
<keyword evidence="2" id="KW-0812">Transmembrane</keyword>
<evidence type="ECO:0000256" key="2">
    <source>
        <dbReference type="SAM" id="Phobius"/>
    </source>
</evidence>
<feature type="compositionally biased region" description="Polar residues" evidence="1">
    <location>
        <begin position="412"/>
        <end position="433"/>
    </location>
</feature>
<reference evidence="3" key="1">
    <citation type="submission" date="2022-11" db="EMBL/GenBank/DDBJ databases">
        <authorList>
            <person name="Petersen C."/>
        </authorList>
    </citation>
    <scope>NUCLEOTIDE SEQUENCE</scope>
    <source>
        <strain evidence="3">IBT 30761</strain>
    </source>
</reference>
<accession>A0A9W9KFS3</accession>
<feature type="region of interest" description="Disordered" evidence="1">
    <location>
        <begin position="1"/>
        <end position="23"/>
    </location>
</feature>
<feature type="region of interest" description="Disordered" evidence="1">
    <location>
        <begin position="36"/>
        <end position="169"/>
    </location>
</feature>
<organism evidence="3 4">
    <name type="scientific">Penicillium argentinense</name>
    <dbReference type="NCBI Taxonomy" id="1131581"/>
    <lineage>
        <taxon>Eukaryota</taxon>
        <taxon>Fungi</taxon>
        <taxon>Dikarya</taxon>
        <taxon>Ascomycota</taxon>
        <taxon>Pezizomycotina</taxon>
        <taxon>Eurotiomycetes</taxon>
        <taxon>Eurotiomycetidae</taxon>
        <taxon>Eurotiales</taxon>
        <taxon>Aspergillaceae</taxon>
        <taxon>Penicillium</taxon>
    </lineage>
</organism>
<protein>
    <submittedName>
        <fullName evidence="3">Uncharacterized protein</fullName>
    </submittedName>
</protein>
<comment type="caution">
    <text evidence="3">The sequence shown here is derived from an EMBL/GenBank/DDBJ whole genome shotgun (WGS) entry which is preliminary data.</text>
</comment>
<gene>
    <name evidence="3" type="ORF">N7532_004046</name>
</gene>
<dbReference type="AlphaFoldDB" id="A0A9W9KFS3"/>
<feature type="region of interest" description="Disordered" evidence="1">
    <location>
        <begin position="382"/>
        <end position="471"/>
    </location>
</feature>
<evidence type="ECO:0000313" key="4">
    <source>
        <dbReference type="Proteomes" id="UP001149074"/>
    </source>
</evidence>
<keyword evidence="2" id="KW-1133">Transmembrane helix</keyword>
<feature type="transmembrane region" description="Helical" evidence="2">
    <location>
        <begin position="322"/>
        <end position="346"/>
    </location>
</feature>
<feature type="compositionally biased region" description="Basic and acidic residues" evidence="1">
    <location>
        <begin position="86"/>
        <end position="106"/>
    </location>
</feature>
<feature type="compositionally biased region" description="Basic and acidic residues" evidence="1">
    <location>
        <begin position="395"/>
        <end position="408"/>
    </location>
</feature>
<keyword evidence="2" id="KW-0472">Membrane</keyword>
<sequence>MAMDYFNQIKNRRRSSQILQAPNPVLSAEDEAFLQQVTAQQGEAPVSAGPDKNDAKPAEPLAESPVKTVPSHDAQDVPLPASPAEEFGKELGEEARENPDIAETKSEPPNLETAKASDKKKKRWSAMFWKKDPDSKKKKKDFATEEKSKSEIPTTTAASDADGKDAKKDEEDMKDILEHLNLAAENNKVFSMSEETQELLRKFKLIFKDLINGVPTAYHDLEMLLTNGNRQLQDTYTKLPGPMQKLIEKLPEKWTESLAPEMLAVASERATKSGVNMENVGKAAAAAEKMGINVPSLKELVSKPAAIIGMLRSIMTFLRARFPAVLGMNVLWSLALFILLFVLWYCHKRGREVRLENERLVTEEEIIKLNEENSETQIRATETLTTTAPQGASADEVREGVKKVEEARASSADVTSLSSPQSGTAPQSGTTDAENVLPGPLPTRSKSRLSIFGRSKPPAEPSPNISPYPGT</sequence>
<keyword evidence="4" id="KW-1185">Reference proteome</keyword>
<evidence type="ECO:0000313" key="3">
    <source>
        <dbReference type="EMBL" id="KAJ5103517.1"/>
    </source>
</evidence>
<feature type="compositionally biased region" description="Basic and acidic residues" evidence="1">
    <location>
        <begin position="129"/>
        <end position="150"/>
    </location>
</feature>
<dbReference type="GeneID" id="81355519"/>